<name>A0A168QSK1_9BACL</name>
<dbReference type="RefSeq" id="WP_068645795.1">
    <property type="nucleotide sequence ID" value="NZ_CP043611.1"/>
</dbReference>
<dbReference type="PANTHER" id="PTHR43792:SF1">
    <property type="entry name" value="N-ACETYLTRANSFERASE DOMAIN-CONTAINING PROTEIN"/>
    <property type="match status" value="1"/>
</dbReference>
<dbReference type="SUPFAM" id="SSF55729">
    <property type="entry name" value="Acyl-CoA N-acyltransferases (Nat)"/>
    <property type="match status" value="1"/>
</dbReference>
<comment type="caution">
    <text evidence="2">The sequence shown here is derived from an EMBL/GenBank/DDBJ whole genome shotgun (WGS) entry which is preliminary data.</text>
</comment>
<reference evidence="2 3" key="1">
    <citation type="submission" date="2016-03" db="EMBL/GenBank/DDBJ databases">
        <title>Draft genome sequence of Paenibacillus antarcticus CECT 5836.</title>
        <authorList>
            <person name="Shin S.-K."/>
            <person name="Yi H."/>
        </authorList>
    </citation>
    <scope>NUCLEOTIDE SEQUENCE [LARGE SCALE GENOMIC DNA]</scope>
    <source>
        <strain evidence="2 3">CECT 5836</strain>
    </source>
</reference>
<dbReference type="Proteomes" id="UP000077355">
    <property type="component" value="Unassembled WGS sequence"/>
</dbReference>
<sequence>MFDDNREFMDSSTLEGERVQLRRIEKIDGERLGAILSDLQMINCANFHMDHSYFGSKRMLNQILSRELENFIHFGIWLRNIDELIGLISYQHWSRVHSKATLGYMLDRMYWNQGLATEALKILLKFGFEELGLQQVEGRCYKDNAPSEKVMTNNGLTWVRTIPTRYGAVGIASEINEFRLSETSYRQVHAK</sequence>
<dbReference type="EMBL" id="LVJI01000001">
    <property type="protein sequence ID" value="OAB48149.1"/>
    <property type="molecule type" value="Genomic_DNA"/>
</dbReference>
<evidence type="ECO:0000259" key="1">
    <source>
        <dbReference type="Pfam" id="PF13302"/>
    </source>
</evidence>
<proteinExistence type="predicted"/>
<dbReference type="InterPro" id="IPR016181">
    <property type="entry name" value="Acyl_CoA_acyltransferase"/>
</dbReference>
<dbReference type="Pfam" id="PF13302">
    <property type="entry name" value="Acetyltransf_3"/>
    <property type="match status" value="1"/>
</dbReference>
<dbReference type="OrthoDB" id="2636883at2"/>
<dbReference type="InterPro" id="IPR051531">
    <property type="entry name" value="N-acetyltransferase"/>
</dbReference>
<dbReference type="InterPro" id="IPR000182">
    <property type="entry name" value="GNAT_dom"/>
</dbReference>
<accession>A0A168QSK1</accession>
<evidence type="ECO:0000313" key="2">
    <source>
        <dbReference type="EMBL" id="OAB48149.1"/>
    </source>
</evidence>
<feature type="domain" description="N-acetyltransferase" evidence="1">
    <location>
        <begin position="18"/>
        <end position="156"/>
    </location>
</feature>
<organism evidence="2 3">
    <name type="scientific">Paenibacillus antarcticus</name>
    <dbReference type="NCBI Taxonomy" id="253703"/>
    <lineage>
        <taxon>Bacteria</taxon>
        <taxon>Bacillati</taxon>
        <taxon>Bacillota</taxon>
        <taxon>Bacilli</taxon>
        <taxon>Bacillales</taxon>
        <taxon>Paenibacillaceae</taxon>
        <taxon>Paenibacillus</taxon>
    </lineage>
</organism>
<gene>
    <name evidence="2" type="ORF">PBAT_00460</name>
</gene>
<keyword evidence="3" id="KW-1185">Reference proteome</keyword>
<dbReference type="AlphaFoldDB" id="A0A168QSK1"/>
<dbReference type="Gene3D" id="3.40.630.30">
    <property type="match status" value="1"/>
</dbReference>
<dbReference type="PANTHER" id="PTHR43792">
    <property type="entry name" value="GNAT FAMILY, PUTATIVE (AFU_ORTHOLOGUE AFUA_3G00765)-RELATED-RELATED"/>
    <property type="match status" value="1"/>
</dbReference>
<dbReference type="GO" id="GO:0016747">
    <property type="term" value="F:acyltransferase activity, transferring groups other than amino-acyl groups"/>
    <property type="evidence" value="ECO:0007669"/>
    <property type="project" value="InterPro"/>
</dbReference>
<evidence type="ECO:0000313" key="3">
    <source>
        <dbReference type="Proteomes" id="UP000077355"/>
    </source>
</evidence>
<protein>
    <recommendedName>
        <fullName evidence="1">N-acetyltransferase domain-containing protein</fullName>
    </recommendedName>
</protein>